<evidence type="ECO:0000313" key="3">
    <source>
        <dbReference type="EMBL" id="ETO27150.1"/>
    </source>
</evidence>
<feature type="compositionally biased region" description="Basic and acidic residues" evidence="1">
    <location>
        <begin position="189"/>
        <end position="199"/>
    </location>
</feature>
<organism evidence="3 4">
    <name type="scientific">Reticulomyxa filosa</name>
    <dbReference type="NCBI Taxonomy" id="46433"/>
    <lineage>
        <taxon>Eukaryota</taxon>
        <taxon>Sar</taxon>
        <taxon>Rhizaria</taxon>
        <taxon>Retaria</taxon>
        <taxon>Foraminifera</taxon>
        <taxon>Monothalamids</taxon>
        <taxon>Reticulomyxidae</taxon>
        <taxon>Reticulomyxa</taxon>
    </lineage>
</organism>
<feature type="transmembrane region" description="Helical" evidence="2">
    <location>
        <begin position="98"/>
        <end position="122"/>
    </location>
</feature>
<feature type="compositionally biased region" description="Acidic residues" evidence="1">
    <location>
        <begin position="159"/>
        <end position="188"/>
    </location>
</feature>
<feature type="compositionally biased region" description="Polar residues" evidence="1">
    <location>
        <begin position="200"/>
        <end position="211"/>
    </location>
</feature>
<evidence type="ECO:0000256" key="1">
    <source>
        <dbReference type="SAM" id="MobiDB-lite"/>
    </source>
</evidence>
<sequence>MAHDFDRKQFTSNSDSLGTTMEGDTIPQESETMIDWRKFSDMLSQSIKDGVRYSMVMKHDGSLLACAGAHPLPKDFKRIVPPLVVSMWKCTQDVGKKFVNAIGLDFMFFNCKVQIVFFFVGASKKKKLHIFFLLLYWKMGFSKKLLFESLKKKVKTYSFEDEEEEEENDQDDPNYPDRDDNEQVEDNGTEDKQGDDNYKYSENTNLSIEQD</sequence>
<keyword evidence="2" id="KW-1133">Transmembrane helix</keyword>
<keyword evidence="2" id="KW-0812">Transmembrane</keyword>
<reference evidence="3 4" key="1">
    <citation type="journal article" date="2013" name="Curr. Biol.">
        <title>The Genome of the Foraminiferan Reticulomyxa filosa.</title>
        <authorList>
            <person name="Glockner G."/>
            <person name="Hulsmann N."/>
            <person name="Schleicher M."/>
            <person name="Noegel A.A."/>
            <person name="Eichinger L."/>
            <person name="Gallinger C."/>
            <person name="Pawlowski J."/>
            <person name="Sierra R."/>
            <person name="Euteneuer U."/>
            <person name="Pillet L."/>
            <person name="Moustafa A."/>
            <person name="Platzer M."/>
            <person name="Groth M."/>
            <person name="Szafranski K."/>
            <person name="Schliwa M."/>
        </authorList>
    </citation>
    <scope>NUCLEOTIDE SEQUENCE [LARGE SCALE GENOMIC DNA]</scope>
</reference>
<feature type="transmembrane region" description="Helical" evidence="2">
    <location>
        <begin position="128"/>
        <end position="146"/>
    </location>
</feature>
<feature type="compositionally biased region" description="Polar residues" evidence="1">
    <location>
        <begin position="10"/>
        <end position="19"/>
    </location>
</feature>
<feature type="region of interest" description="Disordered" evidence="1">
    <location>
        <begin position="158"/>
        <end position="211"/>
    </location>
</feature>
<dbReference type="Gene3D" id="3.30.450.30">
    <property type="entry name" value="Dynein light chain 2a, cytoplasmic"/>
    <property type="match status" value="1"/>
</dbReference>
<comment type="caution">
    <text evidence="3">The sequence shown here is derived from an EMBL/GenBank/DDBJ whole genome shotgun (WGS) entry which is preliminary data.</text>
</comment>
<name>X6NLI8_RETFI</name>
<evidence type="ECO:0000313" key="4">
    <source>
        <dbReference type="Proteomes" id="UP000023152"/>
    </source>
</evidence>
<evidence type="ECO:0000256" key="2">
    <source>
        <dbReference type="SAM" id="Phobius"/>
    </source>
</evidence>
<keyword evidence="2" id="KW-0472">Membrane</keyword>
<proteinExistence type="predicted"/>
<keyword evidence="4" id="KW-1185">Reference proteome</keyword>
<dbReference type="Proteomes" id="UP000023152">
    <property type="component" value="Unassembled WGS sequence"/>
</dbReference>
<feature type="region of interest" description="Disordered" evidence="1">
    <location>
        <begin position="1"/>
        <end position="24"/>
    </location>
</feature>
<gene>
    <name evidence="3" type="ORF">RFI_09982</name>
</gene>
<dbReference type="EMBL" id="ASPP01007433">
    <property type="protein sequence ID" value="ETO27150.1"/>
    <property type="molecule type" value="Genomic_DNA"/>
</dbReference>
<dbReference type="AlphaFoldDB" id="X6NLI8"/>
<protein>
    <submittedName>
        <fullName evidence="3">Uncharacterized protein</fullName>
    </submittedName>
</protein>
<dbReference type="OrthoDB" id="271745at2759"/>
<accession>X6NLI8</accession>